<evidence type="ECO:0000256" key="1">
    <source>
        <dbReference type="SAM" id="MobiDB-lite"/>
    </source>
</evidence>
<feature type="non-terminal residue" evidence="3">
    <location>
        <position position="102"/>
    </location>
</feature>
<feature type="region of interest" description="Disordered" evidence="1">
    <location>
        <begin position="70"/>
        <end position="102"/>
    </location>
</feature>
<dbReference type="GO" id="GO:0008380">
    <property type="term" value="P:RNA splicing"/>
    <property type="evidence" value="ECO:0007669"/>
    <property type="project" value="InterPro"/>
</dbReference>
<sequence length="102" mass="11363">TIPKNPQEPPQRSGNSGNSEIPPHREGVAKEKKSGRKGNSKISKGNSQFSEGTPSPERLRLLRHHLHLRSQGWIQDPSGNWVKDENVEFDSDEEEPPPLPPA</sequence>
<dbReference type="Proteomes" id="UP000549157">
    <property type="component" value="Unassembled WGS sequence"/>
</dbReference>
<feature type="compositionally biased region" description="Acidic residues" evidence="1">
    <location>
        <begin position="87"/>
        <end position="96"/>
    </location>
</feature>
<name>A0A7L2KNF2_9PASS</name>
<gene>
    <name evidence="3" type="primary">Scnm1</name>
    <name evidence="3" type="ORF">ZOSHYP_R15252</name>
</gene>
<dbReference type="AlphaFoldDB" id="A0A7L2KNF2"/>
<keyword evidence="4" id="KW-1185">Reference proteome</keyword>
<dbReference type="InterPro" id="IPR033570">
    <property type="entry name" value="SCNM1"/>
</dbReference>
<organism evidence="3 4">
    <name type="scientific">Zosterops hypoxanthus</name>
    <dbReference type="NCBI Taxonomy" id="2485327"/>
    <lineage>
        <taxon>Eukaryota</taxon>
        <taxon>Metazoa</taxon>
        <taxon>Chordata</taxon>
        <taxon>Craniata</taxon>
        <taxon>Vertebrata</taxon>
        <taxon>Euteleostomi</taxon>
        <taxon>Archelosauria</taxon>
        <taxon>Archosauria</taxon>
        <taxon>Dinosauria</taxon>
        <taxon>Saurischia</taxon>
        <taxon>Theropoda</taxon>
        <taxon>Coelurosauria</taxon>
        <taxon>Aves</taxon>
        <taxon>Neognathae</taxon>
        <taxon>Neoaves</taxon>
        <taxon>Telluraves</taxon>
        <taxon>Australaves</taxon>
        <taxon>Passeriformes</taxon>
        <taxon>Sylvioidea</taxon>
        <taxon>Zosteropidae</taxon>
        <taxon>Zosterops</taxon>
    </lineage>
</organism>
<dbReference type="PANTHER" id="PTHR32297">
    <property type="entry name" value="SODIUM CHANNEL MODIFIER 1"/>
    <property type="match status" value="1"/>
</dbReference>
<evidence type="ECO:0000313" key="4">
    <source>
        <dbReference type="Proteomes" id="UP000549157"/>
    </source>
</evidence>
<feature type="region of interest" description="Disordered" evidence="1">
    <location>
        <begin position="1"/>
        <end position="58"/>
    </location>
</feature>
<dbReference type="PANTHER" id="PTHR32297:SF1">
    <property type="entry name" value="SODIUM CHANNEL MODIFIER 1"/>
    <property type="match status" value="1"/>
</dbReference>
<dbReference type="OrthoDB" id="1924550at2759"/>
<feature type="compositionally biased region" description="Polar residues" evidence="1">
    <location>
        <begin position="10"/>
        <end position="19"/>
    </location>
</feature>
<reference evidence="3 4" key="1">
    <citation type="submission" date="2019-09" db="EMBL/GenBank/DDBJ databases">
        <title>Bird 10,000 Genomes (B10K) Project - Family phase.</title>
        <authorList>
            <person name="Zhang G."/>
        </authorList>
    </citation>
    <scope>NUCLEOTIDE SEQUENCE [LARGE SCALE GENOMIC DNA]</scope>
    <source>
        <strain evidence="3">B10K-DU-001-36</strain>
        <tissue evidence="3">Muscle</tissue>
    </source>
</reference>
<dbReference type="GO" id="GO:0005634">
    <property type="term" value="C:nucleus"/>
    <property type="evidence" value="ECO:0007669"/>
    <property type="project" value="TreeGrafter"/>
</dbReference>
<protein>
    <submittedName>
        <fullName evidence="3">SCNM1 protein</fullName>
    </submittedName>
</protein>
<dbReference type="Pfam" id="PF15805">
    <property type="entry name" value="SCNM1_acidic"/>
    <property type="match status" value="1"/>
</dbReference>
<dbReference type="InterPro" id="IPR031625">
    <property type="entry name" value="SCNM1_acidic"/>
</dbReference>
<feature type="domain" description="Sodium channel modifier 1 acidic C-terminal" evidence="2">
    <location>
        <begin position="55"/>
        <end position="101"/>
    </location>
</feature>
<proteinExistence type="predicted"/>
<comment type="caution">
    <text evidence="3">The sequence shown here is derived from an EMBL/GenBank/DDBJ whole genome shotgun (WGS) entry which is preliminary data.</text>
</comment>
<feature type="compositionally biased region" description="Polar residues" evidence="1">
    <location>
        <begin position="40"/>
        <end position="53"/>
    </location>
</feature>
<accession>A0A7L2KNF2</accession>
<feature type="non-terminal residue" evidence="3">
    <location>
        <position position="1"/>
    </location>
</feature>
<feature type="compositionally biased region" description="Basic and acidic residues" evidence="1">
    <location>
        <begin position="22"/>
        <end position="32"/>
    </location>
</feature>
<evidence type="ECO:0000259" key="2">
    <source>
        <dbReference type="Pfam" id="PF15805"/>
    </source>
</evidence>
<evidence type="ECO:0000313" key="3">
    <source>
        <dbReference type="EMBL" id="NXR36183.1"/>
    </source>
</evidence>
<dbReference type="EMBL" id="VWYL01015464">
    <property type="protein sequence ID" value="NXR36183.1"/>
    <property type="molecule type" value="Genomic_DNA"/>
</dbReference>